<dbReference type="RefSeq" id="WP_121303733.1">
    <property type="nucleotide sequence ID" value="NZ_RBWW01000001.1"/>
</dbReference>
<feature type="transmembrane region" description="Helical" evidence="1">
    <location>
        <begin position="74"/>
        <end position="100"/>
    </location>
</feature>
<accession>A0A495R9X5</accession>
<feature type="transmembrane region" description="Helical" evidence="1">
    <location>
        <begin position="112"/>
        <end position="143"/>
    </location>
</feature>
<keyword evidence="1" id="KW-0812">Transmembrane</keyword>
<reference evidence="2 3" key="1">
    <citation type="submission" date="2018-10" db="EMBL/GenBank/DDBJ databases">
        <title>Genomic Encyclopedia of Archaeal and Bacterial Type Strains, Phase II (KMG-II): from individual species to whole genera.</title>
        <authorList>
            <person name="Goeker M."/>
        </authorList>
    </citation>
    <scope>NUCLEOTIDE SEQUENCE [LARGE SCALE GENOMIC DNA]</scope>
    <source>
        <strain evidence="2 3">DSM 11927</strain>
    </source>
</reference>
<feature type="transmembrane region" description="Helical" evidence="1">
    <location>
        <begin position="164"/>
        <end position="185"/>
    </location>
</feature>
<feature type="transmembrane region" description="Helical" evidence="1">
    <location>
        <begin position="191"/>
        <end position="216"/>
    </location>
</feature>
<evidence type="ECO:0000313" key="3">
    <source>
        <dbReference type="Proteomes" id="UP000268233"/>
    </source>
</evidence>
<protein>
    <submittedName>
        <fullName evidence="2">Uncharacterized protein DUF4013</fullName>
    </submittedName>
</protein>
<dbReference type="Pfam" id="PF13197">
    <property type="entry name" value="DUF4013"/>
    <property type="match status" value="1"/>
</dbReference>
<dbReference type="EMBL" id="RBWW01000001">
    <property type="protein sequence ID" value="RKS83936.1"/>
    <property type="molecule type" value="Genomic_DNA"/>
</dbReference>
<keyword evidence="1" id="KW-1133">Transmembrane helix</keyword>
<proteinExistence type="predicted"/>
<dbReference type="InterPro" id="IPR025098">
    <property type="entry name" value="DUF4013"/>
</dbReference>
<dbReference type="Proteomes" id="UP000268233">
    <property type="component" value="Unassembled WGS sequence"/>
</dbReference>
<gene>
    <name evidence="2" type="ORF">BDK61_3333</name>
</gene>
<keyword evidence="3" id="KW-1185">Reference proteome</keyword>
<comment type="caution">
    <text evidence="2">The sequence shown here is derived from an EMBL/GenBank/DDBJ whole genome shotgun (WGS) entry which is preliminary data.</text>
</comment>
<name>A0A495R9X5_9EURY</name>
<sequence>MESIDDALTYPMENDDWTVTVLIGGGLSLLSFLVVPAILVYGYLVQAIRKRADGATQPPAFEDWGELLVDGVKAWLIGIVYMLVPLVVFGVTVGGSLFALATGTRAGAGAGLAGLFGGLAISFVLSLVFGYVATAAIIHFACTGEFGAGFDFGTLRTLVMSTEYATPWLVSIALFIAVNVVVNLLNVVPFIGSLIAVLLSPFATFYVLVVATDLWASGYNAALDDRDESESVGTATV</sequence>
<keyword evidence="1" id="KW-0472">Membrane</keyword>
<feature type="transmembrane region" description="Helical" evidence="1">
    <location>
        <begin position="20"/>
        <end position="44"/>
    </location>
</feature>
<organism evidence="2 3">
    <name type="scientific">Haloarcula quadrata</name>
    <dbReference type="NCBI Taxonomy" id="182779"/>
    <lineage>
        <taxon>Archaea</taxon>
        <taxon>Methanobacteriati</taxon>
        <taxon>Methanobacteriota</taxon>
        <taxon>Stenosarchaea group</taxon>
        <taxon>Halobacteria</taxon>
        <taxon>Halobacteriales</taxon>
        <taxon>Haloarculaceae</taxon>
        <taxon>Haloarcula</taxon>
    </lineage>
</organism>
<evidence type="ECO:0000313" key="2">
    <source>
        <dbReference type="EMBL" id="RKS83936.1"/>
    </source>
</evidence>
<evidence type="ECO:0000256" key="1">
    <source>
        <dbReference type="SAM" id="Phobius"/>
    </source>
</evidence>
<dbReference type="AlphaFoldDB" id="A0A495R9X5"/>